<dbReference type="OrthoDB" id="72126at2759"/>
<evidence type="ECO:0000313" key="2">
    <source>
        <dbReference type="EMBL" id="OQR81205.1"/>
    </source>
</evidence>
<keyword evidence="1" id="KW-0812">Transmembrane</keyword>
<comment type="caution">
    <text evidence="2">The sequence shown here is derived from an EMBL/GenBank/DDBJ whole genome shotgun (WGS) entry which is preliminary data.</text>
</comment>
<dbReference type="EMBL" id="JNBR01002827">
    <property type="protein sequence ID" value="OQR81205.1"/>
    <property type="molecule type" value="Genomic_DNA"/>
</dbReference>
<gene>
    <name evidence="2" type="ORF">ACHHYP_16655</name>
</gene>
<evidence type="ECO:0000256" key="1">
    <source>
        <dbReference type="SAM" id="Phobius"/>
    </source>
</evidence>
<accession>A0A1V9Y652</accession>
<dbReference type="AlphaFoldDB" id="A0A1V9Y652"/>
<evidence type="ECO:0000313" key="3">
    <source>
        <dbReference type="Proteomes" id="UP000243579"/>
    </source>
</evidence>
<dbReference type="Proteomes" id="UP000243579">
    <property type="component" value="Unassembled WGS sequence"/>
</dbReference>
<proteinExistence type="predicted"/>
<organism evidence="2 3">
    <name type="scientific">Achlya hypogyna</name>
    <name type="common">Oomycete</name>
    <name type="synonym">Protoachlya hypogyna</name>
    <dbReference type="NCBI Taxonomy" id="1202772"/>
    <lineage>
        <taxon>Eukaryota</taxon>
        <taxon>Sar</taxon>
        <taxon>Stramenopiles</taxon>
        <taxon>Oomycota</taxon>
        <taxon>Saprolegniomycetes</taxon>
        <taxon>Saprolegniales</taxon>
        <taxon>Achlyaceae</taxon>
        <taxon>Achlya</taxon>
    </lineage>
</organism>
<protein>
    <submittedName>
        <fullName evidence="2">Uncharacterized protein</fullName>
    </submittedName>
</protein>
<keyword evidence="1" id="KW-1133">Transmembrane helix</keyword>
<keyword evidence="3" id="KW-1185">Reference proteome</keyword>
<keyword evidence="1" id="KW-0472">Membrane</keyword>
<sequence>MWSLPFLSTTVSGRELRDYYVEVTSAPVVDTLHAVAPEAAHASADALPCWGYVVGVVMAVAMTLVVYKLFRGKRKGRHLYRTVPLAQLVSVCEAGEGAIDDYVLIEV</sequence>
<name>A0A1V9Y652_ACHHY</name>
<feature type="transmembrane region" description="Helical" evidence="1">
    <location>
        <begin position="50"/>
        <end position="70"/>
    </location>
</feature>
<reference evidence="2 3" key="1">
    <citation type="journal article" date="2014" name="Genome Biol. Evol.">
        <title>The secreted proteins of Achlya hypogyna and Thraustotheca clavata identify the ancestral oomycete secretome and reveal gene acquisitions by horizontal gene transfer.</title>
        <authorList>
            <person name="Misner I."/>
            <person name="Blouin N."/>
            <person name="Leonard G."/>
            <person name="Richards T.A."/>
            <person name="Lane C.E."/>
        </authorList>
    </citation>
    <scope>NUCLEOTIDE SEQUENCE [LARGE SCALE GENOMIC DNA]</scope>
    <source>
        <strain evidence="2 3">ATCC 48635</strain>
    </source>
</reference>